<dbReference type="Gene3D" id="1.10.3210.10">
    <property type="entry name" value="Hypothetical protein af1432"/>
    <property type="match status" value="1"/>
</dbReference>
<dbReference type="PIRSF" id="PIRSF003180">
    <property type="entry name" value="DiGMPpdiest_YuxH"/>
    <property type="match status" value="1"/>
</dbReference>
<dbReference type="EMBL" id="QYUO01000001">
    <property type="protein sequence ID" value="RJF98687.1"/>
    <property type="molecule type" value="Genomic_DNA"/>
</dbReference>
<dbReference type="InterPro" id="IPR014408">
    <property type="entry name" value="dGMP_Pdiesterase_EAL/HD-GYP"/>
</dbReference>
<dbReference type="PROSITE" id="PS51833">
    <property type="entry name" value="HDOD"/>
    <property type="match status" value="1"/>
</dbReference>
<feature type="domain" description="HDOD" evidence="1">
    <location>
        <begin position="202"/>
        <end position="388"/>
    </location>
</feature>
<dbReference type="InterPro" id="IPR035919">
    <property type="entry name" value="EAL_sf"/>
</dbReference>
<reference evidence="3" key="1">
    <citation type="submission" date="2018-09" db="EMBL/GenBank/DDBJ databases">
        <authorList>
            <person name="Zhu H."/>
        </authorList>
    </citation>
    <scope>NUCLEOTIDE SEQUENCE [LARGE SCALE GENOMIC DNA]</scope>
    <source>
        <strain evidence="3">K1R23-30</strain>
    </source>
</reference>
<dbReference type="SUPFAM" id="SSF109604">
    <property type="entry name" value="HD-domain/PDEase-like"/>
    <property type="match status" value="1"/>
</dbReference>
<dbReference type="PANTHER" id="PTHR33525">
    <property type="match status" value="1"/>
</dbReference>
<dbReference type="OrthoDB" id="9804751at2"/>
<protein>
    <submittedName>
        <fullName evidence="2">HDOD domain-containing protein</fullName>
    </submittedName>
</protein>
<organism evidence="2 3">
    <name type="scientific">Noviherbaspirillum saxi</name>
    <dbReference type="NCBI Taxonomy" id="2320863"/>
    <lineage>
        <taxon>Bacteria</taxon>
        <taxon>Pseudomonadati</taxon>
        <taxon>Pseudomonadota</taxon>
        <taxon>Betaproteobacteria</taxon>
        <taxon>Burkholderiales</taxon>
        <taxon>Oxalobacteraceae</taxon>
        <taxon>Noviherbaspirillum</taxon>
    </lineage>
</organism>
<dbReference type="Proteomes" id="UP000265955">
    <property type="component" value="Unassembled WGS sequence"/>
</dbReference>
<sequence length="404" mass="44314">MQAETFIVREPLVNSQERVLGYELSWQHVKLEQRRPSQAEVVALAQFVADQLNNTESGALLGDQIVFIEVSPVMLEHEAICALPPKGTVLALRGDDVHDETAIAAIQSARAKGYGISLRGVDIATMDKGLLAHVTHVETPIGTANFAAQVQHFRSLNMLTVRMVAREVETWQAYDLCAQIGLYAFVGNLHLTPRPGNHSRELNPAQAMILQLMDMVRKNADVRQLENVLKRDAALSYKLLRYINSAGFGLGCEIQSLKHAVTMLGYSPLYRWLALLLATATTTGYSPVLMHTAVIRGRFAELLGSTFLPRNEAENLFVAGMFSLLDKLLGVPMEDVLEKIQLSESVTQALLSRDGIYGPFLALAEACELNSAKVDAMATSLCISAKQVNESQMAALAWAQSIKL</sequence>
<evidence type="ECO:0000313" key="3">
    <source>
        <dbReference type="Proteomes" id="UP000265955"/>
    </source>
</evidence>
<dbReference type="InterPro" id="IPR052340">
    <property type="entry name" value="RNase_Y/CdgJ"/>
</dbReference>
<evidence type="ECO:0000259" key="1">
    <source>
        <dbReference type="PROSITE" id="PS51833"/>
    </source>
</evidence>
<evidence type="ECO:0000313" key="2">
    <source>
        <dbReference type="EMBL" id="RJF98687.1"/>
    </source>
</evidence>
<dbReference type="InterPro" id="IPR013976">
    <property type="entry name" value="HDOD"/>
</dbReference>
<dbReference type="SUPFAM" id="SSF141868">
    <property type="entry name" value="EAL domain-like"/>
    <property type="match status" value="1"/>
</dbReference>
<accession>A0A3A3FR75</accession>
<dbReference type="RefSeq" id="WP_119768636.1">
    <property type="nucleotide sequence ID" value="NZ_QYUO01000001.1"/>
</dbReference>
<gene>
    <name evidence="2" type="ORF">D3871_09305</name>
</gene>
<name>A0A3A3FR75_9BURK</name>
<dbReference type="PANTHER" id="PTHR33525:SF4">
    <property type="entry name" value="CYCLIC DI-GMP PHOSPHODIESTERASE CDGJ"/>
    <property type="match status" value="1"/>
</dbReference>
<dbReference type="AlphaFoldDB" id="A0A3A3FR75"/>
<proteinExistence type="predicted"/>
<dbReference type="Pfam" id="PF08668">
    <property type="entry name" value="HDOD"/>
    <property type="match status" value="1"/>
</dbReference>
<comment type="caution">
    <text evidence="2">The sequence shown here is derived from an EMBL/GenBank/DDBJ whole genome shotgun (WGS) entry which is preliminary data.</text>
</comment>
<keyword evidence="3" id="KW-1185">Reference proteome</keyword>